<proteinExistence type="predicted"/>
<feature type="transmembrane region" description="Helical" evidence="2">
    <location>
        <begin position="121"/>
        <end position="140"/>
    </location>
</feature>
<evidence type="ECO:0000256" key="1">
    <source>
        <dbReference type="SAM" id="MobiDB-lite"/>
    </source>
</evidence>
<feature type="transmembrane region" description="Helical" evidence="2">
    <location>
        <begin position="173"/>
        <end position="195"/>
    </location>
</feature>
<dbReference type="RefSeq" id="WP_192592484.1">
    <property type="nucleotide sequence ID" value="NZ_JADBEE010000002.1"/>
</dbReference>
<feature type="transmembrane region" description="Helical" evidence="2">
    <location>
        <begin position="240"/>
        <end position="258"/>
    </location>
</feature>
<evidence type="ECO:0000313" key="3">
    <source>
        <dbReference type="EMBL" id="MBE1515678.1"/>
    </source>
</evidence>
<reference evidence="3 4" key="1">
    <citation type="submission" date="2020-10" db="EMBL/GenBank/DDBJ databases">
        <title>Sequencing the genomes of 1000 actinobacteria strains.</title>
        <authorList>
            <person name="Klenk H.-P."/>
        </authorList>
    </citation>
    <scope>NUCLEOTIDE SEQUENCE [LARGE SCALE GENOMIC DNA]</scope>
    <source>
        <strain evidence="3 4">DSM 15474</strain>
    </source>
</reference>
<protein>
    <submittedName>
        <fullName evidence="3">YccA/Bax inhibitor family protein</fullName>
    </submittedName>
</protein>
<dbReference type="PANTHER" id="PTHR41282:SF1">
    <property type="entry name" value="CONSERVED TRANSMEMBRANE PROTEIN-RELATED"/>
    <property type="match status" value="1"/>
</dbReference>
<dbReference type="PANTHER" id="PTHR41282">
    <property type="entry name" value="CONSERVED TRANSMEMBRANE PROTEIN-RELATED"/>
    <property type="match status" value="1"/>
</dbReference>
<keyword evidence="2" id="KW-0472">Membrane</keyword>
<feature type="compositionally biased region" description="Polar residues" evidence="1">
    <location>
        <begin position="31"/>
        <end position="49"/>
    </location>
</feature>
<feature type="transmembrane region" description="Helical" evidence="2">
    <location>
        <begin position="278"/>
        <end position="302"/>
    </location>
</feature>
<accession>A0ABR9J9L3</accession>
<keyword evidence="4" id="KW-1185">Reference proteome</keyword>
<keyword evidence="2" id="KW-1133">Transmembrane helix</keyword>
<dbReference type="EMBL" id="JADBEE010000002">
    <property type="protein sequence ID" value="MBE1515678.1"/>
    <property type="molecule type" value="Genomic_DNA"/>
</dbReference>
<comment type="caution">
    <text evidence="3">The sequence shown here is derived from an EMBL/GenBank/DDBJ whole genome shotgun (WGS) entry which is preliminary data.</text>
</comment>
<sequence length="307" mass="32875">MSNPIFNTGAFPDQFSEKKRERRRFYMNDQGGVTEQQRRQNPAQGQPFATQYGMPGQQAGAGRASTDQLNQQYNLPDAAGSQGAPMTYDDVIRKTVTSFAVLLVGAAVAVALGVVMPGLVMGLALVAALVGFGLGLANAFKKEPSPALILAYSATQGFFLGAITMFLETQFPGIAVQAVMATVAVFGTILALFKSGKIRATPKLNKIFFVAIIGYAVFSLMNLGLMMFTDLGMFGLRSGWFGIAIGVFAILLASYSLVMDFTNIQEGVDAGVAQKYGWAAAFGLTVSLVWLYIEILRVIAIVRSMAE</sequence>
<name>A0ABR9J9L3_9MICC</name>
<feature type="region of interest" description="Disordered" evidence="1">
    <location>
        <begin position="1"/>
        <end position="66"/>
    </location>
</feature>
<keyword evidence="2" id="KW-0812">Transmembrane</keyword>
<feature type="transmembrane region" description="Helical" evidence="2">
    <location>
        <begin position="147"/>
        <end position="167"/>
    </location>
</feature>
<feature type="transmembrane region" description="Helical" evidence="2">
    <location>
        <begin position="207"/>
        <end position="228"/>
    </location>
</feature>
<evidence type="ECO:0000256" key="2">
    <source>
        <dbReference type="SAM" id="Phobius"/>
    </source>
</evidence>
<dbReference type="Pfam" id="PF12811">
    <property type="entry name" value="BaxI_1"/>
    <property type="match status" value="1"/>
</dbReference>
<evidence type="ECO:0000313" key="4">
    <source>
        <dbReference type="Proteomes" id="UP000636579"/>
    </source>
</evidence>
<dbReference type="Proteomes" id="UP000636579">
    <property type="component" value="Unassembled WGS sequence"/>
</dbReference>
<gene>
    <name evidence="3" type="ORF">H4W26_002470</name>
</gene>
<organism evidence="3 4">
    <name type="scientific">Nesterenkonia halotolerans</name>
    <dbReference type="NCBI Taxonomy" id="225325"/>
    <lineage>
        <taxon>Bacteria</taxon>
        <taxon>Bacillati</taxon>
        <taxon>Actinomycetota</taxon>
        <taxon>Actinomycetes</taxon>
        <taxon>Micrococcales</taxon>
        <taxon>Micrococcaceae</taxon>
        <taxon>Nesterenkonia</taxon>
    </lineage>
</organism>
<dbReference type="PIRSF" id="PIRSF009160">
    <property type="entry name" value="UCP009160"/>
    <property type="match status" value="1"/>
</dbReference>
<dbReference type="InterPro" id="IPR010539">
    <property type="entry name" value="BaxI_1-like"/>
</dbReference>
<feature type="transmembrane region" description="Helical" evidence="2">
    <location>
        <begin position="96"/>
        <end position="115"/>
    </location>
</feature>